<dbReference type="Gene3D" id="3.10.100.10">
    <property type="entry name" value="Mannose-Binding Protein A, subunit A"/>
    <property type="match status" value="2"/>
</dbReference>
<dbReference type="AlphaFoldDB" id="A0A7E4VUD3"/>
<reference evidence="3" key="1">
    <citation type="journal article" date="2013" name="Genetics">
        <title>The draft genome and transcriptome of Panagrellus redivivus are shaped by the harsh demands of a free-living lifestyle.</title>
        <authorList>
            <person name="Srinivasan J."/>
            <person name="Dillman A.R."/>
            <person name="Macchietto M.G."/>
            <person name="Heikkinen L."/>
            <person name="Lakso M."/>
            <person name="Fracchia K.M."/>
            <person name="Antoshechkin I."/>
            <person name="Mortazavi A."/>
            <person name="Wong G."/>
            <person name="Sternberg P.W."/>
        </authorList>
    </citation>
    <scope>NUCLEOTIDE SEQUENCE [LARGE SCALE GENOMIC DNA]</scope>
    <source>
        <strain evidence="3">MT8872</strain>
    </source>
</reference>
<dbReference type="PANTHER" id="PTHR22991:SF42">
    <property type="entry name" value="C-TYPE LECTIN DOMAIN-CONTAINING PROTEIN"/>
    <property type="match status" value="1"/>
</dbReference>
<feature type="domain" description="C-type lectin" evidence="2">
    <location>
        <begin position="145"/>
        <end position="269"/>
    </location>
</feature>
<feature type="domain" description="C-type lectin" evidence="2">
    <location>
        <begin position="1"/>
        <end position="115"/>
    </location>
</feature>
<organism evidence="3 4">
    <name type="scientific">Panagrellus redivivus</name>
    <name type="common">Microworm</name>
    <dbReference type="NCBI Taxonomy" id="6233"/>
    <lineage>
        <taxon>Eukaryota</taxon>
        <taxon>Metazoa</taxon>
        <taxon>Ecdysozoa</taxon>
        <taxon>Nematoda</taxon>
        <taxon>Chromadorea</taxon>
        <taxon>Rhabditida</taxon>
        <taxon>Tylenchina</taxon>
        <taxon>Panagrolaimomorpha</taxon>
        <taxon>Panagrolaimoidea</taxon>
        <taxon>Panagrolaimidae</taxon>
        <taxon>Panagrellus</taxon>
    </lineage>
</organism>
<dbReference type="InterPro" id="IPR016187">
    <property type="entry name" value="CTDL_fold"/>
</dbReference>
<dbReference type="PRINTS" id="PR01504">
    <property type="entry name" value="PNCREATITSAP"/>
</dbReference>
<dbReference type="InterPro" id="IPR016186">
    <property type="entry name" value="C-type_lectin-like/link_sf"/>
</dbReference>
<dbReference type="Gene3D" id="2.60.120.290">
    <property type="entry name" value="Spermadhesin, CUB domain"/>
    <property type="match status" value="1"/>
</dbReference>
<dbReference type="Proteomes" id="UP000492821">
    <property type="component" value="Unassembled WGS sequence"/>
</dbReference>
<accession>A0A7E4VUD3</accession>
<keyword evidence="1" id="KW-1015">Disulfide bond</keyword>
<evidence type="ECO:0000259" key="2">
    <source>
        <dbReference type="PROSITE" id="PS50041"/>
    </source>
</evidence>
<name>A0A7E4VUD3_PANRE</name>
<evidence type="ECO:0000313" key="4">
    <source>
        <dbReference type="WBParaSite" id="Pan_g3493.t1"/>
    </source>
</evidence>
<dbReference type="SUPFAM" id="SSF49854">
    <property type="entry name" value="Spermadhesin, CUB domain"/>
    <property type="match status" value="1"/>
</dbReference>
<sequence length="464" mass="52780">MVNNYAKFADAKRFCSETYHGELVSIYSESEYYVVAAYFIQINYGQLPVFIGLQTYSSVPYYRWQDGSAANYTHWNNQTAPFNITDDSCFGWVETQTSDGWIVVDCQAELPFICKQDPDIVVNGTSGSITSPSYPLPYQPSVTTCYYITVPKKNYHKYSNFSDAKDYCSQVADGELVSIYSKFEYDIVSSYIEQQNFEDTFPVWIGLETYIFEPHYRWQDKSLANYTHFVNGTAPSNTTGSSCFAWLKTVANDGWIVVDCQNPLPFICKRHVPHGNNVYLNGTSGTITSPKYPIPYEPAVTSNYYLTVPAGNVVDLTITSTYRANMIESSSNQVRVEFVASGSSGGRYFGWKASFNAVVPITYRGAFSSTNYPENSVNEVIEQYIRVPPYFGIIFNIWDYVSNGYATLLISTRNSSGTWNFINWDTGIEINHTVRLDGDNAKIYWWGRNYIYLKRVNITWVADP</sequence>
<evidence type="ECO:0000256" key="1">
    <source>
        <dbReference type="ARBA" id="ARBA00023157"/>
    </source>
</evidence>
<evidence type="ECO:0000313" key="3">
    <source>
        <dbReference type="Proteomes" id="UP000492821"/>
    </source>
</evidence>
<dbReference type="Pfam" id="PF00059">
    <property type="entry name" value="Lectin_C"/>
    <property type="match status" value="2"/>
</dbReference>
<reference evidence="4" key="2">
    <citation type="submission" date="2020-10" db="UniProtKB">
        <authorList>
            <consortium name="WormBaseParasite"/>
        </authorList>
    </citation>
    <scope>IDENTIFICATION</scope>
</reference>
<dbReference type="PROSITE" id="PS50041">
    <property type="entry name" value="C_TYPE_LECTIN_2"/>
    <property type="match status" value="2"/>
</dbReference>
<dbReference type="InterPro" id="IPR001304">
    <property type="entry name" value="C-type_lectin-like"/>
</dbReference>
<protein>
    <submittedName>
        <fullName evidence="4">C-type lectin domain-containing protein</fullName>
    </submittedName>
</protein>
<keyword evidence="3" id="KW-1185">Reference proteome</keyword>
<dbReference type="PANTHER" id="PTHR22991">
    <property type="entry name" value="PROTEIN CBG13490"/>
    <property type="match status" value="1"/>
</dbReference>
<dbReference type="SMART" id="SM00034">
    <property type="entry name" value="CLECT"/>
    <property type="match status" value="2"/>
</dbReference>
<dbReference type="WBParaSite" id="Pan_g3493.t1">
    <property type="protein sequence ID" value="Pan_g3493.t1"/>
    <property type="gene ID" value="Pan_g3493"/>
</dbReference>
<dbReference type="InterPro" id="IPR050976">
    <property type="entry name" value="Snaclec"/>
</dbReference>
<dbReference type="SUPFAM" id="SSF56436">
    <property type="entry name" value="C-type lectin-like"/>
    <property type="match status" value="2"/>
</dbReference>
<proteinExistence type="predicted"/>
<dbReference type="InterPro" id="IPR035914">
    <property type="entry name" value="Sperma_CUB_dom_sf"/>
</dbReference>
<dbReference type="CDD" id="cd00037">
    <property type="entry name" value="CLECT"/>
    <property type="match status" value="2"/>
</dbReference>